<evidence type="ECO:0000313" key="2">
    <source>
        <dbReference type="Proteomes" id="UP000236161"/>
    </source>
</evidence>
<keyword evidence="2" id="KW-1185">Reference proteome</keyword>
<sequence>MYDHRLEVITRLGIEFTITWLANDDQQFGLHASELQLLQSKPRIGFGVSSPLRDHDPLSPLHLLHQAG</sequence>
<gene>
    <name evidence="1" type="ORF">AXF42_Ash003492</name>
</gene>
<protein>
    <submittedName>
        <fullName evidence="1">Uncharacterized protein</fullName>
    </submittedName>
</protein>
<evidence type="ECO:0000313" key="1">
    <source>
        <dbReference type="EMBL" id="PKA66835.1"/>
    </source>
</evidence>
<dbReference type="Proteomes" id="UP000236161">
    <property type="component" value="Unassembled WGS sequence"/>
</dbReference>
<name>A0A2I0BGB0_9ASPA</name>
<accession>A0A2I0BGB0</accession>
<dbReference type="EMBL" id="KZ451885">
    <property type="protein sequence ID" value="PKA66835.1"/>
    <property type="molecule type" value="Genomic_DNA"/>
</dbReference>
<proteinExistence type="predicted"/>
<reference evidence="1 2" key="1">
    <citation type="journal article" date="2017" name="Nature">
        <title>The Apostasia genome and the evolution of orchids.</title>
        <authorList>
            <person name="Zhang G.Q."/>
            <person name="Liu K.W."/>
            <person name="Li Z."/>
            <person name="Lohaus R."/>
            <person name="Hsiao Y.Y."/>
            <person name="Niu S.C."/>
            <person name="Wang J.Y."/>
            <person name="Lin Y.C."/>
            <person name="Xu Q."/>
            <person name="Chen L.J."/>
            <person name="Yoshida K."/>
            <person name="Fujiwara S."/>
            <person name="Wang Z.W."/>
            <person name="Zhang Y.Q."/>
            <person name="Mitsuda N."/>
            <person name="Wang M."/>
            <person name="Liu G.H."/>
            <person name="Pecoraro L."/>
            <person name="Huang H.X."/>
            <person name="Xiao X.J."/>
            <person name="Lin M."/>
            <person name="Wu X.Y."/>
            <person name="Wu W.L."/>
            <person name="Chen Y.Y."/>
            <person name="Chang S.B."/>
            <person name="Sakamoto S."/>
            <person name="Ohme-Takagi M."/>
            <person name="Yagi M."/>
            <person name="Zeng S.J."/>
            <person name="Shen C.Y."/>
            <person name="Yeh C.M."/>
            <person name="Luo Y.B."/>
            <person name="Tsai W.C."/>
            <person name="Van de Peer Y."/>
            <person name="Liu Z.J."/>
        </authorList>
    </citation>
    <scope>NUCLEOTIDE SEQUENCE [LARGE SCALE GENOMIC DNA]</scope>
    <source>
        <strain evidence="2">cv. Shenzhen</strain>
        <tissue evidence="1">Stem</tissue>
    </source>
</reference>
<dbReference type="AlphaFoldDB" id="A0A2I0BGB0"/>
<organism evidence="1 2">
    <name type="scientific">Apostasia shenzhenica</name>
    <dbReference type="NCBI Taxonomy" id="1088818"/>
    <lineage>
        <taxon>Eukaryota</taxon>
        <taxon>Viridiplantae</taxon>
        <taxon>Streptophyta</taxon>
        <taxon>Embryophyta</taxon>
        <taxon>Tracheophyta</taxon>
        <taxon>Spermatophyta</taxon>
        <taxon>Magnoliopsida</taxon>
        <taxon>Liliopsida</taxon>
        <taxon>Asparagales</taxon>
        <taxon>Orchidaceae</taxon>
        <taxon>Apostasioideae</taxon>
        <taxon>Apostasia</taxon>
    </lineage>
</organism>